<accession>A0AAD1D5V7</accession>
<dbReference type="EMBL" id="AP018711">
    <property type="protein sequence ID" value="BBE33789.1"/>
    <property type="molecule type" value="Genomic_DNA"/>
</dbReference>
<keyword evidence="2" id="KW-0472">Membrane</keyword>
<reference evidence="4 6" key="1">
    <citation type="submission" date="2018-06" db="EMBL/GenBank/DDBJ databases">
        <title>Complete Genome Sequence of the Microcystin-Degrading Bacterium Sphingosinicella microcystinivorans Strain B-9.</title>
        <authorList>
            <person name="Jin H."/>
            <person name="Nishizawa T."/>
            <person name="Guo Y."/>
            <person name="Nishizawa A."/>
            <person name="Park H."/>
            <person name="Kato H."/>
            <person name="Tsuji K."/>
            <person name="Harada K."/>
        </authorList>
    </citation>
    <scope>NUCLEOTIDE SEQUENCE [LARGE SCALE GENOMIC DNA]</scope>
    <source>
        <strain evidence="4 6">B9</strain>
    </source>
</reference>
<proteinExistence type="predicted"/>
<dbReference type="Pfam" id="PF00892">
    <property type="entry name" value="EamA"/>
    <property type="match status" value="1"/>
</dbReference>
<keyword evidence="2" id="KW-0812">Transmembrane</keyword>
<dbReference type="Proteomes" id="UP000275727">
    <property type="component" value="Chromosome"/>
</dbReference>
<dbReference type="GO" id="GO:0016020">
    <property type="term" value="C:membrane"/>
    <property type="evidence" value="ECO:0007669"/>
    <property type="project" value="InterPro"/>
</dbReference>
<evidence type="ECO:0000313" key="6">
    <source>
        <dbReference type="Proteomes" id="UP000275727"/>
    </source>
</evidence>
<dbReference type="InterPro" id="IPR037185">
    <property type="entry name" value="EmrE-like"/>
</dbReference>
<evidence type="ECO:0000313" key="7">
    <source>
        <dbReference type="Proteomes" id="UP000276029"/>
    </source>
</evidence>
<protein>
    <submittedName>
        <fullName evidence="5">EamA-like transporter family protein</fullName>
    </submittedName>
    <submittedName>
        <fullName evidence="4">Membrane protein</fullName>
    </submittedName>
</protein>
<evidence type="ECO:0000313" key="5">
    <source>
        <dbReference type="EMBL" id="RKS90873.1"/>
    </source>
</evidence>
<feature type="transmembrane region" description="Helical" evidence="2">
    <location>
        <begin position="66"/>
        <end position="86"/>
    </location>
</feature>
<evidence type="ECO:0000313" key="4">
    <source>
        <dbReference type="EMBL" id="BBE33789.1"/>
    </source>
</evidence>
<feature type="transmembrane region" description="Helical" evidence="2">
    <location>
        <begin position="92"/>
        <end position="113"/>
    </location>
</feature>
<dbReference type="PANTHER" id="PTHR22911">
    <property type="entry name" value="ACYL-MALONYL CONDENSING ENZYME-RELATED"/>
    <property type="match status" value="1"/>
</dbReference>
<feature type="transmembrane region" description="Helical" evidence="2">
    <location>
        <begin position="261"/>
        <end position="280"/>
    </location>
</feature>
<dbReference type="KEGG" id="smic:SmB9_14470"/>
<sequence length="310" mass="32528">MKTPRFAFPLFLTGSAMLSAGPLLVRLADVGATQSAFWRLALAVPLLYGLARVADRQAPLLPPRRSVPWLILAGFFFAADLVAWHLGIGYTVLANATIIANSAAFLFPIWGYFVMRRWPTPIAGLALVMAAIGIALLMGESASLSSDHLLGDLLCFVAAIFYTAYLVVIDRARGGLSAIATLAPVTLVGALFMLPLALMAPGAFWPQDWVPVVLLALGSQVIGQGLIVYALPHLPPVASGVGLLIQPVFAAAFGYVWFAEVLTPVAATGVAILFAAIMLVRRPSAARPPVEKRVPPVGGGATPSGEPPSA</sequence>
<evidence type="ECO:0000259" key="3">
    <source>
        <dbReference type="Pfam" id="PF00892"/>
    </source>
</evidence>
<keyword evidence="7" id="KW-1185">Reference proteome</keyword>
<feature type="transmembrane region" description="Helical" evidence="2">
    <location>
        <begin position="209"/>
        <end position="230"/>
    </location>
</feature>
<feature type="transmembrane region" description="Helical" evidence="2">
    <location>
        <begin position="120"/>
        <end position="138"/>
    </location>
</feature>
<dbReference type="SUPFAM" id="SSF103481">
    <property type="entry name" value="Multidrug resistance efflux transporter EmrE"/>
    <property type="match status" value="2"/>
</dbReference>
<feature type="region of interest" description="Disordered" evidence="1">
    <location>
        <begin position="287"/>
        <end position="310"/>
    </location>
</feature>
<feature type="transmembrane region" description="Helical" evidence="2">
    <location>
        <begin position="36"/>
        <end position="54"/>
    </location>
</feature>
<dbReference type="AlphaFoldDB" id="A0AAD1D5V7"/>
<feature type="transmembrane region" description="Helical" evidence="2">
    <location>
        <begin position="176"/>
        <end position="197"/>
    </location>
</feature>
<evidence type="ECO:0000256" key="1">
    <source>
        <dbReference type="SAM" id="MobiDB-lite"/>
    </source>
</evidence>
<feature type="transmembrane region" description="Helical" evidence="2">
    <location>
        <begin position="237"/>
        <end position="255"/>
    </location>
</feature>
<evidence type="ECO:0000256" key="2">
    <source>
        <dbReference type="SAM" id="Phobius"/>
    </source>
</evidence>
<dbReference type="EMBL" id="RBWX01000007">
    <property type="protein sequence ID" value="RKS90873.1"/>
    <property type="molecule type" value="Genomic_DNA"/>
</dbReference>
<dbReference type="Proteomes" id="UP000276029">
    <property type="component" value="Unassembled WGS sequence"/>
</dbReference>
<organism evidence="4 6">
    <name type="scientific">Sphingosinicella microcystinivorans</name>
    <dbReference type="NCBI Taxonomy" id="335406"/>
    <lineage>
        <taxon>Bacteria</taxon>
        <taxon>Pseudomonadati</taxon>
        <taxon>Pseudomonadota</taxon>
        <taxon>Alphaproteobacteria</taxon>
        <taxon>Sphingomonadales</taxon>
        <taxon>Sphingosinicellaceae</taxon>
        <taxon>Sphingosinicella</taxon>
    </lineage>
</organism>
<reference evidence="5 7" key="2">
    <citation type="submission" date="2018-10" db="EMBL/GenBank/DDBJ databases">
        <title>Genomic Encyclopedia of Type Strains, Phase IV (KMG-IV): sequencing the most valuable type-strain genomes for metagenomic binning, comparative biology and taxonomic classification.</title>
        <authorList>
            <person name="Goeker M."/>
        </authorList>
    </citation>
    <scope>NUCLEOTIDE SEQUENCE [LARGE SCALE GENOMIC DNA]</scope>
    <source>
        <strain evidence="5 7">DSM 19791</strain>
    </source>
</reference>
<feature type="domain" description="EamA" evidence="3">
    <location>
        <begin position="150"/>
        <end position="280"/>
    </location>
</feature>
<keyword evidence="2" id="KW-1133">Transmembrane helix</keyword>
<name>A0AAD1D5V7_SPHMI</name>
<dbReference type="InterPro" id="IPR000620">
    <property type="entry name" value="EamA_dom"/>
</dbReference>
<feature type="transmembrane region" description="Helical" evidence="2">
    <location>
        <begin position="150"/>
        <end position="169"/>
    </location>
</feature>
<dbReference type="RefSeq" id="WP_121047381.1">
    <property type="nucleotide sequence ID" value="NZ_AP018711.1"/>
</dbReference>
<gene>
    <name evidence="5" type="ORF">DFR51_0415</name>
    <name evidence="4" type="ORF">SmB9_14470</name>
</gene>